<dbReference type="PANTHER" id="PTHR12480">
    <property type="entry name" value="ARGININE DEMETHYLASE AND LYSYL-HYDROXYLASE JMJD"/>
    <property type="match status" value="1"/>
</dbReference>
<name>A0A1X7BVI0_9RHOB</name>
<feature type="domain" description="JmjC" evidence="1">
    <location>
        <begin position="121"/>
        <end position="269"/>
    </location>
</feature>
<dbReference type="InterPro" id="IPR050910">
    <property type="entry name" value="JMJD6_ArgDemeth/LysHydrox"/>
</dbReference>
<dbReference type="PROSITE" id="PS51184">
    <property type="entry name" value="JMJC"/>
    <property type="match status" value="1"/>
</dbReference>
<accession>A0A1X7BVI0</accession>
<sequence>MVNPIESIAMPSSEEFVADYIARNRPVVVRGLDYDAAQWEPAALVERIGDLTSLVYGSLFELDDIQTLEDYIETWFGLEGEMEPDVPYVRWYNKLRDVEFAWGDEAFARIAATWRMPGCLPTSDLIVPVSRTGAGANPVSDAFPYRGLLVAARGARTRMHRDPFCSDAVVCQFHGTKEAALYHPDRAGELSKERDGSSFGGFVDVRDASLEKLSIEPDFHGFVRPGEMIYIPHGWLHDVLAVEDSVSVTWNFVHARGAAEFTDYLTSGCEGDSEFEILQYFHRSTGEQALSARQIADYHFSQV</sequence>
<gene>
    <name evidence="2" type="ORF">ROA7745_03104</name>
</gene>
<organism evidence="2 3">
    <name type="scientific">Roseovarius aestuarii</name>
    <dbReference type="NCBI Taxonomy" id="475083"/>
    <lineage>
        <taxon>Bacteria</taxon>
        <taxon>Pseudomonadati</taxon>
        <taxon>Pseudomonadota</taxon>
        <taxon>Alphaproteobacteria</taxon>
        <taxon>Rhodobacterales</taxon>
        <taxon>Roseobacteraceae</taxon>
        <taxon>Roseovarius</taxon>
    </lineage>
</organism>
<dbReference type="InterPro" id="IPR003347">
    <property type="entry name" value="JmjC_dom"/>
</dbReference>
<keyword evidence="3" id="KW-1185">Reference proteome</keyword>
<dbReference type="AlphaFoldDB" id="A0A1X7BVI0"/>
<dbReference type="InterPro" id="IPR041667">
    <property type="entry name" value="Cupin_8"/>
</dbReference>
<protein>
    <recommendedName>
        <fullName evidence="1">JmjC domain-containing protein</fullName>
    </recommendedName>
</protein>
<reference evidence="2 3" key="1">
    <citation type="submission" date="2017-03" db="EMBL/GenBank/DDBJ databases">
        <authorList>
            <person name="Afonso C.L."/>
            <person name="Miller P.J."/>
            <person name="Scott M.A."/>
            <person name="Spackman E."/>
            <person name="Goraichik I."/>
            <person name="Dimitrov K.M."/>
            <person name="Suarez D.L."/>
            <person name="Swayne D.E."/>
        </authorList>
    </citation>
    <scope>NUCLEOTIDE SEQUENCE [LARGE SCALE GENOMIC DNA]</scope>
    <source>
        <strain evidence="2 3">CECT 7745</strain>
    </source>
</reference>
<dbReference type="EMBL" id="FWXB01000012">
    <property type="protein sequence ID" value="SMC13259.1"/>
    <property type="molecule type" value="Genomic_DNA"/>
</dbReference>
<dbReference type="RefSeq" id="WP_085801204.1">
    <property type="nucleotide sequence ID" value="NZ_FWXB01000012.1"/>
</dbReference>
<evidence type="ECO:0000313" key="3">
    <source>
        <dbReference type="Proteomes" id="UP000193224"/>
    </source>
</evidence>
<proteinExistence type="predicted"/>
<dbReference type="Gene3D" id="2.60.120.650">
    <property type="entry name" value="Cupin"/>
    <property type="match status" value="1"/>
</dbReference>
<evidence type="ECO:0000259" key="1">
    <source>
        <dbReference type="PROSITE" id="PS51184"/>
    </source>
</evidence>
<dbReference type="Proteomes" id="UP000193224">
    <property type="component" value="Unassembled WGS sequence"/>
</dbReference>
<dbReference type="SMART" id="SM00558">
    <property type="entry name" value="JmjC"/>
    <property type="match status" value="1"/>
</dbReference>
<dbReference type="OrthoDB" id="7825512at2"/>
<dbReference type="SUPFAM" id="SSF51197">
    <property type="entry name" value="Clavaminate synthase-like"/>
    <property type="match status" value="1"/>
</dbReference>
<evidence type="ECO:0000313" key="2">
    <source>
        <dbReference type="EMBL" id="SMC13259.1"/>
    </source>
</evidence>
<dbReference type="Pfam" id="PF13621">
    <property type="entry name" value="Cupin_8"/>
    <property type="match status" value="1"/>
</dbReference>